<feature type="transmembrane region" description="Helical" evidence="13">
    <location>
        <begin position="191"/>
        <end position="212"/>
    </location>
</feature>
<feature type="transmembrane region" description="Helical" evidence="13">
    <location>
        <begin position="168"/>
        <end position="185"/>
    </location>
</feature>
<evidence type="ECO:0000256" key="10">
    <source>
        <dbReference type="ARBA" id="ARBA00023065"/>
    </source>
</evidence>
<gene>
    <name evidence="14" type="ORF">QR695_13060</name>
</gene>
<feature type="transmembrane region" description="Helical" evidence="13">
    <location>
        <begin position="352"/>
        <end position="373"/>
    </location>
</feature>
<keyword evidence="7" id="KW-1003">Cell membrane</keyword>
<feature type="transmembrane region" description="Helical" evidence="13">
    <location>
        <begin position="133"/>
        <end position="156"/>
    </location>
</feature>
<keyword evidence="11 13" id="KW-0472">Membrane</keyword>
<evidence type="ECO:0000313" key="15">
    <source>
        <dbReference type="Proteomes" id="UP001230807"/>
    </source>
</evidence>
<comment type="caution">
    <text evidence="14">The sequence shown here is derived from an EMBL/GenBank/DDBJ whole genome shotgun (WGS) entry which is preliminary data.</text>
</comment>
<comment type="subcellular location">
    <subcellularLocation>
        <location evidence="2">Cell membrane</location>
        <topology evidence="2">Multi-pass membrane protein</topology>
    </subcellularLocation>
</comment>
<dbReference type="RefSeq" id="WP_214833536.1">
    <property type="nucleotide sequence ID" value="NZ_CP183077.1"/>
</dbReference>
<evidence type="ECO:0000256" key="3">
    <source>
        <dbReference type="ARBA" id="ARBA00010199"/>
    </source>
</evidence>
<feature type="transmembrane region" description="Helical" evidence="13">
    <location>
        <begin position="409"/>
        <end position="428"/>
    </location>
</feature>
<evidence type="ECO:0000313" key="14">
    <source>
        <dbReference type="EMBL" id="MDL5377931.1"/>
    </source>
</evidence>
<evidence type="ECO:0000256" key="11">
    <source>
        <dbReference type="ARBA" id="ARBA00023136"/>
    </source>
</evidence>
<protein>
    <recommendedName>
        <fullName evidence="4">Probable multidrug resistance protein NorM</fullName>
    </recommendedName>
    <alternativeName>
        <fullName evidence="12">Multidrug-efflux transporter</fullName>
    </alternativeName>
</protein>
<keyword evidence="10" id="KW-0406">Ion transport</keyword>
<dbReference type="PANTHER" id="PTHR43298:SF2">
    <property type="entry name" value="FMN_FAD EXPORTER YEEO-RELATED"/>
    <property type="match status" value="1"/>
</dbReference>
<evidence type="ECO:0000256" key="9">
    <source>
        <dbReference type="ARBA" id="ARBA00022989"/>
    </source>
</evidence>
<evidence type="ECO:0000256" key="4">
    <source>
        <dbReference type="ARBA" id="ARBA00020268"/>
    </source>
</evidence>
<dbReference type="Proteomes" id="UP001230807">
    <property type="component" value="Unassembled WGS sequence"/>
</dbReference>
<feature type="transmembrane region" description="Helical" evidence="13">
    <location>
        <begin position="316"/>
        <end position="340"/>
    </location>
</feature>
<keyword evidence="6" id="KW-0050">Antiport</keyword>
<evidence type="ECO:0000256" key="7">
    <source>
        <dbReference type="ARBA" id="ARBA00022475"/>
    </source>
</evidence>
<dbReference type="InterPro" id="IPR050222">
    <property type="entry name" value="MATE_MdtK"/>
</dbReference>
<dbReference type="Pfam" id="PF01554">
    <property type="entry name" value="MatE"/>
    <property type="match status" value="2"/>
</dbReference>
<name>A0ABT7MRU3_9BACL</name>
<keyword evidence="15" id="KW-1185">Reference proteome</keyword>
<evidence type="ECO:0000256" key="13">
    <source>
        <dbReference type="SAM" id="Phobius"/>
    </source>
</evidence>
<keyword evidence="5" id="KW-0813">Transport</keyword>
<feature type="transmembrane region" description="Helical" evidence="13">
    <location>
        <begin position="12"/>
        <end position="32"/>
    </location>
</feature>
<feature type="transmembrane region" description="Helical" evidence="13">
    <location>
        <begin position="100"/>
        <end position="121"/>
    </location>
</feature>
<organism evidence="14 15">
    <name type="scientific">Exiguobacterium mexicanum</name>
    <dbReference type="NCBI Taxonomy" id="340146"/>
    <lineage>
        <taxon>Bacteria</taxon>
        <taxon>Bacillati</taxon>
        <taxon>Bacillota</taxon>
        <taxon>Bacilli</taxon>
        <taxon>Bacillales</taxon>
        <taxon>Bacillales Family XII. Incertae Sedis</taxon>
        <taxon>Exiguobacterium</taxon>
    </lineage>
</organism>
<keyword evidence="9 13" id="KW-1133">Transmembrane helix</keyword>
<dbReference type="InterPro" id="IPR002528">
    <property type="entry name" value="MATE_fam"/>
</dbReference>
<dbReference type="PANTHER" id="PTHR43298">
    <property type="entry name" value="MULTIDRUG RESISTANCE PROTEIN NORM-RELATED"/>
    <property type="match status" value="1"/>
</dbReference>
<dbReference type="InterPro" id="IPR048279">
    <property type="entry name" value="MdtK-like"/>
</dbReference>
<evidence type="ECO:0000256" key="2">
    <source>
        <dbReference type="ARBA" id="ARBA00004651"/>
    </source>
</evidence>
<dbReference type="NCBIfam" id="TIGR00797">
    <property type="entry name" value="matE"/>
    <property type="match status" value="1"/>
</dbReference>
<sequence length="442" mass="48001">MKTIDLTTGQVQRVIVALALPLVGSSLLQFTYSLVDMFWVGALGSDAVASIGAASFYIMLGQAIQSLIVVGAGIKVSQAVGRRDQALIQRYIRAGRRMNLGLGLLFVTVLAAFGQALIGFLNMDAPAVEQLAYSYLLVSAPMLIFSFFNLLFARLFSAYGNTTTAMRINATGVTLNMILSPLFIYPLGLGVVGAGLATLVANVVMFGFFWYRARVLFDWEETVEPNRTDYREILRLGFPMATQRVLFTVISIFLARMIGSYGTEAIAAQRIGLQIESIAYMMIGGLNGAIASYTGQNLGARKVDRVHEGYRVTTRLGILYTGLITLVFLFVPDVLIGLFVDDPTTIEIGANYLRIIGISLIFASLEMIGNGYFSGLGLPKIPATISIVFTVARIPLALALEPYLGIDAIWWSIALSSIIKGLVSAFYVRLMKKEVSSLAEAI</sequence>
<evidence type="ECO:0000256" key="5">
    <source>
        <dbReference type="ARBA" id="ARBA00022448"/>
    </source>
</evidence>
<evidence type="ECO:0000256" key="6">
    <source>
        <dbReference type="ARBA" id="ARBA00022449"/>
    </source>
</evidence>
<dbReference type="EMBL" id="JASWER010000013">
    <property type="protein sequence ID" value="MDL5377931.1"/>
    <property type="molecule type" value="Genomic_DNA"/>
</dbReference>
<reference evidence="14 15" key="1">
    <citation type="submission" date="2023-06" db="EMBL/GenBank/DDBJ databases">
        <title>Influencing factors and mechanism of Cr(VI) reduction by facultative anaerobic Exiguobacterium sp. PY14.</title>
        <authorList>
            <person name="Zou L."/>
        </authorList>
    </citation>
    <scope>NUCLEOTIDE SEQUENCE [LARGE SCALE GENOMIC DNA]</scope>
    <source>
        <strain evidence="14 15">PY14</strain>
    </source>
</reference>
<keyword evidence="8 13" id="KW-0812">Transmembrane</keyword>
<comment type="similarity">
    <text evidence="3">Belongs to the multi antimicrobial extrusion (MATE) (TC 2.A.66.1) family.</text>
</comment>
<comment type="function">
    <text evidence="1">Multidrug efflux pump.</text>
</comment>
<dbReference type="CDD" id="cd13140">
    <property type="entry name" value="MATE_like_1"/>
    <property type="match status" value="1"/>
</dbReference>
<feature type="transmembrane region" description="Helical" evidence="13">
    <location>
        <begin position="233"/>
        <end position="258"/>
    </location>
</feature>
<feature type="transmembrane region" description="Helical" evidence="13">
    <location>
        <begin position="278"/>
        <end position="295"/>
    </location>
</feature>
<evidence type="ECO:0000256" key="12">
    <source>
        <dbReference type="ARBA" id="ARBA00031636"/>
    </source>
</evidence>
<accession>A0ABT7MRU3</accession>
<evidence type="ECO:0000256" key="8">
    <source>
        <dbReference type="ARBA" id="ARBA00022692"/>
    </source>
</evidence>
<evidence type="ECO:0000256" key="1">
    <source>
        <dbReference type="ARBA" id="ARBA00003408"/>
    </source>
</evidence>
<proteinExistence type="inferred from homology"/>
<dbReference type="PIRSF" id="PIRSF006603">
    <property type="entry name" value="DinF"/>
    <property type="match status" value="1"/>
</dbReference>